<dbReference type="AlphaFoldDB" id="A0AAV4JCY6"/>
<reference evidence="2 3" key="1">
    <citation type="journal article" date="2021" name="Elife">
        <title>Chloroplast acquisition without the gene transfer in kleptoplastic sea slugs, Plakobranchus ocellatus.</title>
        <authorList>
            <person name="Maeda T."/>
            <person name="Takahashi S."/>
            <person name="Yoshida T."/>
            <person name="Shimamura S."/>
            <person name="Takaki Y."/>
            <person name="Nagai Y."/>
            <person name="Toyoda A."/>
            <person name="Suzuki Y."/>
            <person name="Arimoto A."/>
            <person name="Ishii H."/>
            <person name="Satoh N."/>
            <person name="Nishiyama T."/>
            <person name="Hasebe M."/>
            <person name="Maruyama T."/>
            <person name="Minagawa J."/>
            <person name="Obokata J."/>
            <person name="Shigenobu S."/>
        </authorList>
    </citation>
    <scope>NUCLEOTIDE SEQUENCE [LARGE SCALE GENOMIC DNA]</scope>
</reference>
<organism evidence="2 3">
    <name type="scientific">Elysia marginata</name>
    <dbReference type="NCBI Taxonomy" id="1093978"/>
    <lineage>
        <taxon>Eukaryota</taxon>
        <taxon>Metazoa</taxon>
        <taxon>Spiralia</taxon>
        <taxon>Lophotrochozoa</taxon>
        <taxon>Mollusca</taxon>
        <taxon>Gastropoda</taxon>
        <taxon>Heterobranchia</taxon>
        <taxon>Euthyneura</taxon>
        <taxon>Panpulmonata</taxon>
        <taxon>Sacoglossa</taxon>
        <taxon>Placobranchoidea</taxon>
        <taxon>Plakobranchidae</taxon>
        <taxon>Elysia</taxon>
    </lineage>
</organism>
<keyword evidence="3" id="KW-1185">Reference proteome</keyword>
<evidence type="ECO:0000313" key="2">
    <source>
        <dbReference type="EMBL" id="GFS20657.1"/>
    </source>
</evidence>
<feature type="region of interest" description="Disordered" evidence="1">
    <location>
        <begin position="87"/>
        <end position="108"/>
    </location>
</feature>
<gene>
    <name evidence="2" type="ORF">ElyMa_005062100</name>
</gene>
<sequence>MYTLKVRELLNHQYPVHFLDSVHKLTNSIFATPCSYSNTVMRLPLKEKIQNAINRSVAVYADGGGGGTIHGNHYYYDCNNNGPEKDGGALIVGGRRRTRKKKNKKNGW</sequence>
<comment type="caution">
    <text evidence="2">The sequence shown here is derived from an EMBL/GenBank/DDBJ whole genome shotgun (WGS) entry which is preliminary data.</text>
</comment>
<dbReference type="Proteomes" id="UP000762676">
    <property type="component" value="Unassembled WGS sequence"/>
</dbReference>
<accession>A0AAV4JCY6</accession>
<protein>
    <submittedName>
        <fullName evidence="2">Uncharacterized protein</fullName>
    </submittedName>
</protein>
<evidence type="ECO:0000256" key="1">
    <source>
        <dbReference type="SAM" id="MobiDB-lite"/>
    </source>
</evidence>
<evidence type="ECO:0000313" key="3">
    <source>
        <dbReference type="Proteomes" id="UP000762676"/>
    </source>
</evidence>
<proteinExistence type="predicted"/>
<dbReference type="EMBL" id="BMAT01010128">
    <property type="protein sequence ID" value="GFS20657.1"/>
    <property type="molecule type" value="Genomic_DNA"/>
</dbReference>
<feature type="compositionally biased region" description="Basic residues" evidence="1">
    <location>
        <begin position="94"/>
        <end position="108"/>
    </location>
</feature>
<name>A0AAV4JCY6_9GAST</name>